<keyword evidence="2" id="KW-0812">Transmembrane</keyword>
<dbReference type="Pfam" id="PF11297">
    <property type="entry name" value="DUF3098"/>
    <property type="match status" value="1"/>
</dbReference>
<feature type="compositionally biased region" description="Polar residues" evidence="1">
    <location>
        <begin position="1"/>
        <end position="16"/>
    </location>
</feature>
<dbReference type="InterPro" id="IPR021448">
    <property type="entry name" value="DUF3098"/>
</dbReference>
<dbReference type="STRING" id="688246.Premu_1260"/>
<evidence type="ECO:0000313" key="3">
    <source>
        <dbReference type="EMBL" id="EGN56689.1"/>
    </source>
</evidence>
<keyword evidence="2" id="KW-1133">Transmembrane helix</keyword>
<evidence type="ECO:0000256" key="1">
    <source>
        <dbReference type="SAM" id="MobiDB-lite"/>
    </source>
</evidence>
<dbReference type="EMBL" id="GL945017">
    <property type="protein sequence ID" value="EGN56689.1"/>
    <property type="molecule type" value="Genomic_DNA"/>
</dbReference>
<organism evidence="3 4">
    <name type="scientific">Hallella multisaccharivorax DSM 17128</name>
    <dbReference type="NCBI Taxonomy" id="688246"/>
    <lineage>
        <taxon>Bacteria</taxon>
        <taxon>Pseudomonadati</taxon>
        <taxon>Bacteroidota</taxon>
        <taxon>Bacteroidia</taxon>
        <taxon>Bacteroidales</taxon>
        <taxon>Prevotellaceae</taxon>
        <taxon>Hallella</taxon>
    </lineage>
</organism>
<sequence length="92" mass="10084">MSINNQSKQVPDTQGKQIGGGRNYAFDRTNFILLAIGFAIVILGFVLMSGSSSTEQAFNPDIFSARRIKVAPVVCFLGFISLIYAIIRKPKD</sequence>
<dbReference type="Proteomes" id="UP000002772">
    <property type="component" value="Unassembled WGS sequence"/>
</dbReference>
<reference evidence="4" key="1">
    <citation type="journal article" date="2011" name="Stand. Genomic Sci.">
        <title>Non-contiguous finished genome sequence of the opportunistic oral pathogen Prevotella multisaccharivorax type strain (PPPA20).</title>
        <authorList>
            <person name="Pati A."/>
            <person name="Gronow S."/>
            <person name="Lu M."/>
            <person name="Lapidus A."/>
            <person name="Nolan M."/>
            <person name="Lucas S."/>
            <person name="Hammon N."/>
            <person name="Deshpande S."/>
            <person name="Cheng J.F."/>
            <person name="Tapia R."/>
            <person name="Han C."/>
            <person name="Goodwin L."/>
            <person name="Pitluck S."/>
            <person name="Liolios K."/>
            <person name="Pagani I."/>
            <person name="Mavromatis K."/>
            <person name="Mikhailova N."/>
            <person name="Huntemann M."/>
            <person name="Chen A."/>
            <person name="Palaniappan K."/>
            <person name="Land M."/>
            <person name="Hauser L."/>
            <person name="Detter J.C."/>
            <person name="Brambilla E.M."/>
            <person name="Rohde M."/>
            <person name="Goker M."/>
            <person name="Woyke T."/>
            <person name="Bristow J."/>
            <person name="Eisen J.A."/>
            <person name="Markowitz V."/>
            <person name="Hugenholtz P."/>
            <person name="Kyrpides N.C."/>
            <person name="Klenk H.P."/>
            <person name="Ivanova N."/>
        </authorList>
    </citation>
    <scope>NUCLEOTIDE SEQUENCE [LARGE SCALE GENOMIC DNA]</scope>
    <source>
        <strain evidence="4">DSM 17128</strain>
    </source>
</reference>
<evidence type="ECO:0008006" key="5">
    <source>
        <dbReference type="Google" id="ProtNLM"/>
    </source>
</evidence>
<feature type="region of interest" description="Disordered" evidence="1">
    <location>
        <begin position="1"/>
        <end position="20"/>
    </location>
</feature>
<dbReference type="OrthoDB" id="963379at2"/>
<gene>
    <name evidence="3" type="ORF">Premu_1260</name>
</gene>
<dbReference type="HOGENOM" id="CLU_176977_1_0_10"/>
<evidence type="ECO:0000256" key="2">
    <source>
        <dbReference type="SAM" id="Phobius"/>
    </source>
</evidence>
<keyword evidence="2" id="KW-0472">Membrane</keyword>
<evidence type="ECO:0000313" key="4">
    <source>
        <dbReference type="Proteomes" id="UP000002772"/>
    </source>
</evidence>
<dbReference type="AlphaFoldDB" id="F8N9P7"/>
<name>F8N9P7_9BACT</name>
<dbReference type="RefSeq" id="WP_007573928.1">
    <property type="nucleotide sequence ID" value="NZ_BPTS01000001.1"/>
</dbReference>
<feature type="transmembrane region" description="Helical" evidence="2">
    <location>
        <begin position="31"/>
        <end position="50"/>
    </location>
</feature>
<protein>
    <recommendedName>
        <fullName evidence="5">DUF3098 domain-containing protein</fullName>
    </recommendedName>
</protein>
<keyword evidence="4" id="KW-1185">Reference proteome</keyword>
<feature type="transmembrane region" description="Helical" evidence="2">
    <location>
        <begin position="70"/>
        <end position="87"/>
    </location>
</feature>
<accession>F8N9P7</accession>
<dbReference type="eggNOG" id="ENOG50331EZ">
    <property type="taxonomic scope" value="Bacteria"/>
</dbReference>
<proteinExistence type="predicted"/>